<sequence>MTDDVKLQQANSSHPHTEDEKEAVIVRAAAAYEKYLEALGFDWKADPNSLRTPYRVAKAFVRDLASGCYEDMPNITAFPNHEGYDGMVFQGGIPVKSMCSHHHMPFIGLAHVAYIPSADGAVIGLSKLNRLVEYYSRRPQIQEGLTMQIHKAIDATCTGNMGVAVVISATHTCACLRGIKHTGCEMKTSKITGCFDTEEAARSEFYSFISDMGRHQRLG</sequence>
<comment type="catalytic activity">
    <reaction evidence="1">
        <text>GTP + H2O = 7,8-dihydroneopterin 3'-triphosphate + formate + H(+)</text>
        <dbReference type="Rhea" id="RHEA:17473"/>
        <dbReference type="ChEBI" id="CHEBI:15377"/>
        <dbReference type="ChEBI" id="CHEBI:15378"/>
        <dbReference type="ChEBI" id="CHEBI:15740"/>
        <dbReference type="ChEBI" id="CHEBI:37565"/>
        <dbReference type="ChEBI" id="CHEBI:58462"/>
        <dbReference type="EC" id="3.5.4.16"/>
    </reaction>
</comment>
<organism evidence="7">
    <name type="scientific">marine sediment metagenome</name>
    <dbReference type="NCBI Taxonomy" id="412755"/>
    <lineage>
        <taxon>unclassified sequences</taxon>
        <taxon>metagenomes</taxon>
        <taxon>ecological metagenomes</taxon>
    </lineage>
</organism>
<dbReference type="GO" id="GO:0005737">
    <property type="term" value="C:cytoplasm"/>
    <property type="evidence" value="ECO:0007669"/>
    <property type="project" value="TreeGrafter"/>
</dbReference>
<dbReference type="PANTHER" id="PTHR11109:SF7">
    <property type="entry name" value="GTP CYCLOHYDROLASE 1"/>
    <property type="match status" value="1"/>
</dbReference>
<dbReference type="Gene3D" id="1.10.286.10">
    <property type="match status" value="1"/>
</dbReference>
<dbReference type="EMBL" id="BARS01007195">
    <property type="protein sequence ID" value="GAF79671.1"/>
    <property type="molecule type" value="Genomic_DNA"/>
</dbReference>
<evidence type="ECO:0000256" key="2">
    <source>
        <dbReference type="ARBA" id="ARBA00005080"/>
    </source>
</evidence>
<gene>
    <name evidence="7" type="ORF">S01H1_13901</name>
</gene>
<dbReference type="EC" id="3.5.4.16" evidence="3"/>
<keyword evidence="4" id="KW-0378">Hydrolase</keyword>
<evidence type="ECO:0000256" key="3">
    <source>
        <dbReference type="ARBA" id="ARBA00012715"/>
    </source>
</evidence>
<evidence type="ECO:0000256" key="4">
    <source>
        <dbReference type="ARBA" id="ARBA00022801"/>
    </source>
</evidence>
<name>X0SX07_9ZZZZ</name>
<dbReference type="Pfam" id="PF01227">
    <property type="entry name" value="GTP_cyclohydroI"/>
    <property type="match status" value="1"/>
</dbReference>
<feature type="domain" description="GTP cyclohydrolase I" evidence="6">
    <location>
        <begin position="30"/>
        <end position="209"/>
    </location>
</feature>
<dbReference type="UniPathway" id="UPA00848">
    <property type="reaction ID" value="UER00151"/>
</dbReference>
<dbReference type="GO" id="GO:0046654">
    <property type="term" value="P:tetrahydrofolate biosynthetic process"/>
    <property type="evidence" value="ECO:0007669"/>
    <property type="project" value="InterPro"/>
</dbReference>
<feature type="region of interest" description="Disordered" evidence="5">
    <location>
        <begin position="1"/>
        <end position="21"/>
    </location>
</feature>
<evidence type="ECO:0000256" key="5">
    <source>
        <dbReference type="SAM" id="MobiDB-lite"/>
    </source>
</evidence>
<comment type="pathway">
    <text evidence="2">Cofactor biosynthesis; 7,8-dihydroneopterin triphosphate biosynthesis; 7,8-dihydroneopterin triphosphate from GTP: step 1/1.</text>
</comment>
<evidence type="ECO:0000259" key="6">
    <source>
        <dbReference type="Pfam" id="PF01227"/>
    </source>
</evidence>
<dbReference type="InterPro" id="IPR020602">
    <property type="entry name" value="GTP_CycHdrlase_I_dom"/>
</dbReference>
<dbReference type="GO" id="GO:0005525">
    <property type="term" value="F:GTP binding"/>
    <property type="evidence" value="ECO:0007669"/>
    <property type="project" value="TreeGrafter"/>
</dbReference>
<dbReference type="GO" id="GO:0003934">
    <property type="term" value="F:GTP cyclohydrolase I activity"/>
    <property type="evidence" value="ECO:0007669"/>
    <property type="project" value="UniProtKB-EC"/>
</dbReference>
<dbReference type="InterPro" id="IPR043134">
    <property type="entry name" value="GTP-CH-I_N"/>
</dbReference>
<evidence type="ECO:0000256" key="1">
    <source>
        <dbReference type="ARBA" id="ARBA00001052"/>
    </source>
</evidence>
<dbReference type="GO" id="GO:0008270">
    <property type="term" value="F:zinc ion binding"/>
    <property type="evidence" value="ECO:0007669"/>
    <property type="project" value="TreeGrafter"/>
</dbReference>
<comment type="caution">
    <text evidence="7">The sequence shown here is derived from an EMBL/GenBank/DDBJ whole genome shotgun (WGS) entry which is preliminary data.</text>
</comment>
<accession>X0SX07</accession>
<dbReference type="GO" id="GO:0006729">
    <property type="term" value="P:tetrahydrobiopterin biosynthetic process"/>
    <property type="evidence" value="ECO:0007669"/>
    <property type="project" value="TreeGrafter"/>
</dbReference>
<dbReference type="Gene3D" id="3.30.1130.10">
    <property type="match status" value="1"/>
</dbReference>
<dbReference type="AlphaFoldDB" id="X0SX07"/>
<reference evidence="7" key="1">
    <citation type="journal article" date="2014" name="Front. Microbiol.">
        <title>High frequency of phylogenetically diverse reductive dehalogenase-homologous genes in deep subseafloor sedimentary metagenomes.</title>
        <authorList>
            <person name="Kawai M."/>
            <person name="Futagami T."/>
            <person name="Toyoda A."/>
            <person name="Takaki Y."/>
            <person name="Nishi S."/>
            <person name="Hori S."/>
            <person name="Arai W."/>
            <person name="Tsubouchi T."/>
            <person name="Morono Y."/>
            <person name="Uchiyama I."/>
            <person name="Ito T."/>
            <person name="Fujiyama A."/>
            <person name="Inagaki F."/>
            <person name="Takami H."/>
        </authorList>
    </citation>
    <scope>NUCLEOTIDE SEQUENCE</scope>
    <source>
        <strain evidence="7">Expedition CK06-06</strain>
    </source>
</reference>
<dbReference type="SUPFAM" id="SSF55620">
    <property type="entry name" value="Tetrahydrobiopterin biosynthesis enzymes-like"/>
    <property type="match status" value="1"/>
</dbReference>
<dbReference type="InterPro" id="IPR001474">
    <property type="entry name" value="GTP_CycHdrlase_I"/>
</dbReference>
<proteinExistence type="predicted"/>
<protein>
    <recommendedName>
        <fullName evidence="3">GTP cyclohydrolase I</fullName>
        <ecNumber evidence="3">3.5.4.16</ecNumber>
    </recommendedName>
</protein>
<dbReference type="InterPro" id="IPR043133">
    <property type="entry name" value="GTP-CH-I_C/QueF"/>
</dbReference>
<dbReference type="PANTHER" id="PTHR11109">
    <property type="entry name" value="GTP CYCLOHYDROLASE I"/>
    <property type="match status" value="1"/>
</dbReference>
<evidence type="ECO:0000313" key="7">
    <source>
        <dbReference type="EMBL" id="GAF79671.1"/>
    </source>
</evidence>
<dbReference type="FunFam" id="3.30.1130.10:FF:000001">
    <property type="entry name" value="GTP cyclohydrolase 1"/>
    <property type="match status" value="1"/>
</dbReference>